<reference evidence="2" key="1">
    <citation type="submission" date="2019-12" db="EMBL/GenBank/DDBJ databases">
        <title>An insight into the sialome of adult female Ixodes ricinus ticks feeding for 6 days.</title>
        <authorList>
            <person name="Perner J."/>
            <person name="Ribeiro J.M.C."/>
        </authorList>
    </citation>
    <scope>NUCLEOTIDE SEQUENCE</scope>
    <source>
        <strain evidence="2">Semi-engorged</strain>
        <tissue evidence="2">Salivary glands</tissue>
    </source>
</reference>
<dbReference type="AlphaFoldDB" id="A0A6B0V7V5"/>
<evidence type="ECO:0000313" key="2">
    <source>
        <dbReference type="EMBL" id="MXU97755.1"/>
    </source>
</evidence>
<dbReference type="EMBL" id="GIFC01015672">
    <property type="protein sequence ID" value="MXU97755.1"/>
    <property type="molecule type" value="Transcribed_RNA"/>
</dbReference>
<accession>A0A6B0V7V5</accession>
<feature type="signal peptide" evidence="1">
    <location>
        <begin position="1"/>
        <end position="18"/>
    </location>
</feature>
<sequence>MGFIIRPLLSLGIWYADGLGGTARRMRSWAQVHRGVAVRTGAWRAGDGELLKASRMGGPVARGTSVGARGICRRVLLEVGVPDRGVASVDLLFEHGQESWEVREDERPLLGGHLVLLGPELVQQLATHRLEHRPEQRPPEDHGGLRVRQAVAERRHVAEAQPPGVVDLVSGGVLVGGVLPLLLPGRRGFQLPVVEAVKKHLGQVVHGLPLLLRQVPKLVHHEVGDRLCDAWLLEGRVSKWSFYGGACHQEDALAQQLEQIEVDLFGVCILLTMDAHEHVLDVHHNPE</sequence>
<protein>
    <submittedName>
        <fullName evidence="2">Putative secreted protein</fullName>
    </submittedName>
</protein>
<organism evidence="2">
    <name type="scientific">Ixodes ricinus</name>
    <name type="common">Common tick</name>
    <name type="synonym">Acarus ricinus</name>
    <dbReference type="NCBI Taxonomy" id="34613"/>
    <lineage>
        <taxon>Eukaryota</taxon>
        <taxon>Metazoa</taxon>
        <taxon>Ecdysozoa</taxon>
        <taxon>Arthropoda</taxon>
        <taxon>Chelicerata</taxon>
        <taxon>Arachnida</taxon>
        <taxon>Acari</taxon>
        <taxon>Parasitiformes</taxon>
        <taxon>Ixodida</taxon>
        <taxon>Ixodoidea</taxon>
        <taxon>Ixodidae</taxon>
        <taxon>Ixodinae</taxon>
        <taxon>Ixodes</taxon>
    </lineage>
</organism>
<name>A0A6B0V7V5_IXORI</name>
<feature type="chain" id="PRO_5025358290" evidence="1">
    <location>
        <begin position="19"/>
        <end position="287"/>
    </location>
</feature>
<evidence type="ECO:0000256" key="1">
    <source>
        <dbReference type="SAM" id="SignalP"/>
    </source>
</evidence>
<proteinExistence type="predicted"/>
<keyword evidence="1" id="KW-0732">Signal</keyword>